<dbReference type="PRINTS" id="PR00316">
    <property type="entry name" value="ENTEROVIROMP"/>
</dbReference>
<dbReference type="InterPro" id="IPR051723">
    <property type="entry name" value="Bact_OM_Invasion-Related"/>
</dbReference>
<dbReference type="InterPro" id="IPR000758">
    <property type="entry name" value="Enterovir_OMP"/>
</dbReference>
<dbReference type="PANTHER" id="PTHR35892">
    <property type="entry name" value="OUTER MEMBRANE PROTEIN PAGN-RELATED"/>
    <property type="match status" value="1"/>
</dbReference>
<evidence type="ECO:0000256" key="6">
    <source>
        <dbReference type="SAM" id="SignalP"/>
    </source>
</evidence>
<gene>
    <name evidence="7" type="ORF">IPMB12_11165</name>
</gene>
<evidence type="ECO:0000256" key="1">
    <source>
        <dbReference type="ARBA" id="ARBA00004141"/>
    </source>
</evidence>
<dbReference type="KEGG" id="orb:IPMB12_11165"/>
<dbReference type="SUPFAM" id="SSF56925">
    <property type="entry name" value="OMPA-like"/>
    <property type="match status" value="1"/>
</dbReference>
<evidence type="ECO:0000256" key="4">
    <source>
        <dbReference type="ARBA" id="ARBA00022729"/>
    </source>
</evidence>
<keyword evidence="4 6" id="KW-0732">Signal</keyword>
<dbReference type="InParanoid" id="A0A6G9ID86"/>
<dbReference type="Proteomes" id="UP000501168">
    <property type="component" value="Chromosome"/>
</dbReference>
<dbReference type="FunCoup" id="A0A6G9ID86">
    <property type="interactions" value="71"/>
</dbReference>
<keyword evidence="5" id="KW-0472">Membrane</keyword>
<reference evidence="7 8" key="1">
    <citation type="submission" date="2020-03" db="EMBL/GenBank/DDBJ databases">
        <title>Complete genome sequence of Orbus sp. IPMB12 (BCRC 80908).</title>
        <authorList>
            <person name="Lo W.-S."/>
            <person name="Chang T.-H."/>
            <person name="Kuo C.-H."/>
        </authorList>
    </citation>
    <scope>NUCLEOTIDE SEQUENCE [LARGE SCALE GENOMIC DNA]</scope>
    <source>
        <strain evidence="7 8">IPMB12</strain>
    </source>
</reference>
<comment type="subcellular location">
    <subcellularLocation>
        <location evidence="1">Membrane</location>
        <topology evidence="1">Multi-pass membrane protein</topology>
    </subcellularLocation>
</comment>
<evidence type="ECO:0000256" key="2">
    <source>
        <dbReference type="ARBA" id="ARBA00022452"/>
    </source>
</evidence>
<dbReference type="GO" id="GO:0016020">
    <property type="term" value="C:membrane"/>
    <property type="evidence" value="ECO:0007669"/>
    <property type="project" value="UniProtKB-SubCell"/>
</dbReference>
<dbReference type="PROSITE" id="PS00695">
    <property type="entry name" value="ENT_VIR_OMP_2"/>
    <property type="match status" value="1"/>
</dbReference>
<accession>A0A6G9ID86</accession>
<dbReference type="Gene3D" id="2.40.160.20">
    <property type="match status" value="1"/>
</dbReference>
<dbReference type="EMBL" id="CP050253">
    <property type="protein sequence ID" value="QIQ22198.1"/>
    <property type="molecule type" value="Genomic_DNA"/>
</dbReference>
<keyword evidence="8" id="KW-1185">Reference proteome</keyword>
<dbReference type="AlphaFoldDB" id="A0A6G9ID86"/>
<feature type="chain" id="PRO_5026226579" evidence="6">
    <location>
        <begin position="23"/>
        <end position="192"/>
    </location>
</feature>
<dbReference type="InterPro" id="IPR011250">
    <property type="entry name" value="OMP/PagP_B-barrel"/>
</dbReference>
<feature type="signal peptide" evidence="6">
    <location>
        <begin position="1"/>
        <end position="22"/>
    </location>
</feature>
<protein>
    <submittedName>
        <fullName evidence="7">Ail/Lom family outer membrane beta-barrel protein</fullName>
    </submittedName>
</protein>
<keyword evidence="3" id="KW-0812">Transmembrane</keyword>
<evidence type="ECO:0000313" key="7">
    <source>
        <dbReference type="EMBL" id="QIQ22198.1"/>
    </source>
</evidence>
<evidence type="ECO:0000256" key="5">
    <source>
        <dbReference type="ARBA" id="ARBA00023136"/>
    </source>
</evidence>
<evidence type="ECO:0000313" key="8">
    <source>
        <dbReference type="Proteomes" id="UP000501168"/>
    </source>
</evidence>
<dbReference type="PROSITE" id="PS00694">
    <property type="entry name" value="ENT_VIR_OMP_1"/>
    <property type="match status" value="1"/>
</dbReference>
<evidence type="ECO:0000256" key="3">
    <source>
        <dbReference type="ARBA" id="ARBA00022692"/>
    </source>
</evidence>
<organism evidence="7 8">
    <name type="scientific">Zophobihabitans entericus</name>
    <dbReference type="NCBI Taxonomy" id="1635327"/>
    <lineage>
        <taxon>Bacteria</taxon>
        <taxon>Pseudomonadati</taxon>
        <taxon>Pseudomonadota</taxon>
        <taxon>Gammaproteobacteria</taxon>
        <taxon>Orbales</taxon>
        <taxon>Orbaceae</taxon>
        <taxon>Zophobihabitans</taxon>
    </lineage>
</organism>
<name>A0A6G9ID86_9GAMM</name>
<dbReference type="RefSeq" id="WP_166917495.1">
    <property type="nucleotide sequence ID" value="NZ_CP050253.1"/>
</dbReference>
<dbReference type="Pfam" id="PF06316">
    <property type="entry name" value="Ail_Lom"/>
    <property type="match status" value="1"/>
</dbReference>
<proteinExistence type="predicted"/>
<keyword evidence="2" id="KW-1134">Transmembrane beta strand</keyword>
<dbReference type="GO" id="GO:0044384">
    <property type="term" value="C:host outer membrane"/>
    <property type="evidence" value="ECO:0007669"/>
    <property type="project" value="InterPro"/>
</dbReference>
<sequence>MKKISLSLLAVGALAVSFSAAADNHSFTLGYAQSNIDIIDNIKGVNLKYRYEWDSSLSVITSFTYMSGNETIKDLFVQDIITDKIDLKYYSLAAGPAYRFNDYVSVYGILGVAYVKNDVKEHWLNYIGPGHEDMGTENYSKNSANLVYSVGVQFNPMENLVVDVAYEGSKLKTVAEDKLSSNGFNIGVGYRF</sequence>
<dbReference type="PANTHER" id="PTHR35892:SF2">
    <property type="entry name" value="OUTER MEMBRANE PROTEIN PAGN"/>
    <property type="match status" value="1"/>
</dbReference>